<name>A0A0F9WGQ8_9ZZZZ</name>
<dbReference type="AlphaFoldDB" id="A0A0F9WGQ8"/>
<organism evidence="1">
    <name type="scientific">marine sediment metagenome</name>
    <dbReference type="NCBI Taxonomy" id="412755"/>
    <lineage>
        <taxon>unclassified sequences</taxon>
        <taxon>metagenomes</taxon>
        <taxon>ecological metagenomes</taxon>
    </lineage>
</organism>
<dbReference type="EMBL" id="LAZR01000276">
    <property type="protein sequence ID" value="KKN77563.1"/>
    <property type="molecule type" value="Genomic_DNA"/>
</dbReference>
<evidence type="ECO:0000313" key="1">
    <source>
        <dbReference type="EMBL" id="KKN77563.1"/>
    </source>
</evidence>
<gene>
    <name evidence="1" type="ORF">LCGC14_0358380</name>
</gene>
<comment type="caution">
    <text evidence="1">The sequence shown here is derived from an EMBL/GenBank/DDBJ whole genome shotgun (WGS) entry which is preliminary data.</text>
</comment>
<protein>
    <submittedName>
        <fullName evidence="1">Uncharacterized protein</fullName>
    </submittedName>
</protein>
<proteinExistence type="predicted"/>
<accession>A0A0F9WGQ8</accession>
<reference evidence="1" key="1">
    <citation type="journal article" date="2015" name="Nature">
        <title>Complex archaea that bridge the gap between prokaryotes and eukaryotes.</title>
        <authorList>
            <person name="Spang A."/>
            <person name="Saw J.H."/>
            <person name="Jorgensen S.L."/>
            <person name="Zaremba-Niedzwiedzka K."/>
            <person name="Martijn J."/>
            <person name="Lind A.E."/>
            <person name="van Eijk R."/>
            <person name="Schleper C."/>
            <person name="Guy L."/>
            <person name="Ettema T.J."/>
        </authorList>
    </citation>
    <scope>NUCLEOTIDE SEQUENCE</scope>
</reference>
<sequence>MSNRLSELVDKGRRLIAKMEPELELLSPPDQFNVCTELKSIQYALSKIKEIADAKDTIDM</sequence>